<sequence length="679" mass="75173">MKGCGNNLKNKRLAISGAILVIVVIIAVIVFTVLAKNNGSAEKKVVNNFTEALQKQKYDAIAPLVVSDKANDEKNSEDIVKRYKNVFDSLEVTETKITNVDVKKDEEDKKYHFSYTAKYKTFLGWTEEFKYKGSFVDDNDEVKIAWQPSLIIPFMSPGDKIAVDNTSAKRGEIVDVNGEKLAFNKQQKQAGLYPDQLKLGKGQKENLKSIAALFDVDEKILTAQLKQEWVQGDSFVPIKIVPLSFKVPDAINGVTMKEVRARYYPYSEAASHLIGYVGEVSAEDIKKEPTFKPGDLIGKSGLEYTFNKRLKGENGGSITVVNDVTDKADNVQMKKAVNGENIHLTINADIQAKAYEELKDTVGSYTAMDPKTGGLTALVSVPAYDPNKMTAGITDKDYAKYESDKNLPFLARYTARYAPGSTFKTITAGIGLDAKKIDPLKKRAITGLKWQKDKSWGDYFVTRVSDVPQVDMTDALVYSDNIYFAQEALSMGQDTMENGLKKLPFGTDFKLPLDMADAQLSNKGINSDILLADTSYGQGELLITPIQQLAMYSTFARDGKLIYPHLEVTKNAPKETEIFTKETAEKVKNALYETVNRPEGTAHGLQTAGKHIAAKTGTAEIKEKQDTKGDENSFVLAMDTTDASYISITMVEKSNVNLKGKKIVDVTKPILGFYYDNLK</sequence>
<dbReference type="Pfam" id="PF05223">
    <property type="entry name" value="MecA_N"/>
    <property type="match status" value="1"/>
</dbReference>
<dbReference type="GO" id="GO:0071972">
    <property type="term" value="F:peptidoglycan L,D-transpeptidase activity"/>
    <property type="evidence" value="ECO:0007669"/>
    <property type="project" value="TreeGrafter"/>
</dbReference>
<dbReference type="Pfam" id="PF00905">
    <property type="entry name" value="Transpeptidase"/>
    <property type="match status" value="1"/>
</dbReference>
<evidence type="ECO:0000256" key="2">
    <source>
        <dbReference type="ARBA" id="ARBA00007171"/>
    </source>
</evidence>
<dbReference type="GO" id="GO:0046677">
    <property type="term" value="P:response to antibiotic"/>
    <property type="evidence" value="ECO:0007669"/>
    <property type="project" value="InterPro"/>
</dbReference>
<dbReference type="GO" id="GO:0071555">
    <property type="term" value="P:cell wall organization"/>
    <property type="evidence" value="ECO:0007669"/>
    <property type="project" value="TreeGrafter"/>
</dbReference>
<reference evidence="8 9" key="1">
    <citation type="submission" date="2017-09" db="EMBL/GenBank/DDBJ databases">
        <title>Complete Genome Sequences of Two Strains of the Meat Spoilage Bacterium Brochothrix thermosphacta Isolated from Ground Chicken.</title>
        <authorList>
            <person name="Paoli G.C."/>
            <person name="Wijey C."/>
            <person name="Chen C.-Y."/>
            <person name="Nguyen L."/>
            <person name="Yan X."/>
            <person name="Irwin P.L."/>
        </authorList>
    </citation>
    <scope>NUCLEOTIDE SEQUENCE [LARGE SCALE GENOMIC DNA]</scope>
    <source>
        <strain evidence="8 9">BI</strain>
    </source>
</reference>
<keyword evidence="4" id="KW-1133">Transmembrane helix</keyword>
<feature type="transmembrane region" description="Helical" evidence="4">
    <location>
        <begin position="12"/>
        <end position="35"/>
    </location>
</feature>
<feature type="domain" description="Penicillin-binding protein dimerisation" evidence="6">
    <location>
        <begin position="166"/>
        <end position="323"/>
    </location>
</feature>
<dbReference type="InterPro" id="IPR005311">
    <property type="entry name" value="PBP_dimer"/>
</dbReference>
<keyword evidence="3 4" id="KW-0472">Membrane</keyword>
<dbReference type="PANTHER" id="PTHR30627">
    <property type="entry name" value="PEPTIDOGLYCAN D,D-TRANSPEPTIDASE"/>
    <property type="match status" value="1"/>
</dbReference>
<accession>A0A1D2LX13</accession>
<dbReference type="GO" id="GO:0008658">
    <property type="term" value="F:penicillin binding"/>
    <property type="evidence" value="ECO:0007669"/>
    <property type="project" value="InterPro"/>
</dbReference>
<name>A0A1D2LX13_BROTH</name>
<dbReference type="InterPro" id="IPR036138">
    <property type="entry name" value="PBP_dimer_sf"/>
</dbReference>
<dbReference type="Gene3D" id="3.40.710.10">
    <property type="entry name" value="DD-peptidase/beta-lactamase superfamily"/>
    <property type="match status" value="1"/>
</dbReference>
<evidence type="ECO:0000259" key="7">
    <source>
        <dbReference type="Pfam" id="PF05223"/>
    </source>
</evidence>
<proteinExistence type="inferred from homology"/>
<dbReference type="PANTHER" id="PTHR30627:SF25">
    <property type="entry name" value="PENICILLIN-BINDING PROTEIN 3"/>
    <property type="match status" value="1"/>
</dbReference>
<organism evidence="8 9">
    <name type="scientific">Brochothrix thermosphacta</name>
    <name type="common">Microbacterium thermosphactum</name>
    <dbReference type="NCBI Taxonomy" id="2756"/>
    <lineage>
        <taxon>Bacteria</taxon>
        <taxon>Bacillati</taxon>
        <taxon>Bacillota</taxon>
        <taxon>Bacilli</taxon>
        <taxon>Bacillales</taxon>
        <taxon>Listeriaceae</taxon>
        <taxon>Brochothrix</taxon>
    </lineage>
</organism>
<evidence type="ECO:0000313" key="8">
    <source>
        <dbReference type="EMBL" id="ATF25467.1"/>
    </source>
</evidence>
<dbReference type="KEGG" id="bths:CNY62_03105"/>
<dbReference type="STRING" id="2756.BFR44_00775"/>
<keyword evidence="4" id="KW-0812">Transmembrane</keyword>
<dbReference type="GO" id="GO:0005886">
    <property type="term" value="C:plasma membrane"/>
    <property type="evidence" value="ECO:0007669"/>
    <property type="project" value="TreeGrafter"/>
</dbReference>
<dbReference type="InterPro" id="IPR012338">
    <property type="entry name" value="Beta-lactam/transpept-like"/>
</dbReference>
<dbReference type="InterPro" id="IPR032710">
    <property type="entry name" value="NTF2-like_dom_sf"/>
</dbReference>
<gene>
    <name evidence="8" type="ORF">CNY62_03105</name>
</gene>
<dbReference type="Gene3D" id="3.90.1310.10">
    <property type="entry name" value="Penicillin-binding protein 2a (Domain 2)"/>
    <property type="match status" value="1"/>
</dbReference>
<evidence type="ECO:0000259" key="5">
    <source>
        <dbReference type="Pfam" id="PF00905"/>
    </source>
</evidence>
<feature type="domain" description="NTF2-like N-terminal transpeptidase" evidence="7">
    <location>
        <begin position="44"/>
        <end position="158"/>
    </location>
</feature>
<dbReference type="Gene3D" id="3.10.450.100">
    <property type="entry name" value="NTF2-like, domain 1"/>
    <property type="match status" value="1"/>
</dbReference>
<protein>
    <submittedName>
        <fullName evidence="8">Penicillin-binding transpeptidase domain-containing protein</fullName>
    </submittedName>
</protein>
<evidence type="ECO:0000313" key="9">
    <source>
        <dbReference type="Proteomes" id="UP000243591"/>
    </source>
</evidence>
<dbReference type="SUPFAM" id="SSF56601">
    <property type="entry name" value="beta-lactamase/transpeptidase-like"/>
    <property type="match status" value="1"/>
</dbReference>
<evidence type="ECO:0000256" key="1">
    <source>
        <dbReference type="ARBA" id="ARBA00004370"/>
    </source>
</evidence>
<dbReference type="Gene3D" id="3.30.1390.30">
    <property type="entry name" value="Penicillin-binding protein 2a, domain 3"/>
    <property type="match status" value="1"/>
</dbReference>
<dbReference type="EMBL" id="CP023483">
    <property type="protein sequence ID" value="ATF25467.1"/>
    <property type="molecule type" value="Genomic_DNA"/>
</dbReference>
<comment type="similarity">
    <text evidence="2">Belongs to the transpeptidase family.</text>
</comment>
<keyword evidence="9" id="KW-1185">Reference proteome</keyword>
<dbReference type="SUPFAM" id="SSF56519">
    <property type="entry name" value="Penicillin binding protein dimerisation domain"/>
    <property type="match status" value="1"/>
</dbReference>
<dbReference type="OrthoDB" id="9766847at2"/>
<evidence type="ECO:0000256" key="4">
    <source>
        <dbReference type="SAM" id="Phobius"/>
    </source>
</evidence>
<feature type="domain" description="Penicillin-binding protein transpeptidase" evidence="5">
    <location>
        <begin position="363"/>
        <end position="668"/>
    </location>
</feature>
<evidence type="ECO:0000259" key="6">
    <source>
        <dbReference type="Pfam" id="PF03717"/>
    </source>
</evidence>
<dbReference type="Proteomes" id="UP000243591">
    <property type="component" value="Chromosome"/>
</dbReference>
<comment type="subcellular location">
    <subcellularLocation>
        <location evidence="1">Membrane</location>
    </subcellularLocation>
</comment>
<dbReference type="InterPro" id="IPR001460">
    <property type="entry name" value="PCN-bd_Tpept"/>
</dbReference>
<dbReference type="InterPro" id="IPR050515">
    <property type="entry name" value="Beta-lactam/transpept"/>
</dbReference>
<dbReference type="Pfam" id="PF03717">
    <property type="entry name" value="PBP_dimer"/>
    <property type="match status" value="1"/>
</dbReference>
<dbReference type="SUPFAM" id="SSF54427">
    <property type="entry name" value="NTF2-like"/>
    <property type="match status" value="1"/>
</dbReference>
<dbReference type="AlphaFoldDB" id="A0A1D2LX13"/>
<dbReference type="InterPro" id="IPR007887">
    <property type="entry name" value="MecA_N"/>
</dbReference>
<evidence type="ECO:0000256" key="3">
    <source>
        <dbReference type="ARBA" id="ARBA00023136"/>
    </source>
</evidence>